<evidence type="ECO:0000256" key="9">
    <source>
        <dbReference type="ARBA" id="ARBA00022968"/>
    </source>
</evidence>
<evidence type="ECO:0000313" key="14">
    <source>
        <dbReference type="EMBL" id="PAV19703.1"/>
    </source>
</evidence>
<evidence type="ECO:0000256" key="5">
    <source>
        <dbReference type="ARBA" id="ARBA00022676"/>
    </source>
</evidence>
<dbReference type="InterPro" id="IPR001173">
    <property type="entry name" value="Glyco_trans_2-like"/>
</dbReference>
<dbReference type="EMBL" id="NBII01000004">
    <property type="protein sequence ID" value="PAV19703.1"/>
    <property type="molecule type" value="Genomic_DNA"/>
</dbReference>
<comment type="catalytic activity">
    <reaction evidence="12">
        <text>a di-trans,poly-cis-dolichyl phosphate + UDP-alpha-D-glucose = a di-trans,poly-cis-dolichyl beta-D-glucosyl phosphate + UDP</text>
        <dbReference type="Rhea" id="RHEA:15401"/>
        <dbReference type="Rhea" id="RHEA-COMP:19498"/>
        <dbReference type="Rhea" id="RHEA-COMP:19502"/>
        <dbReference type="ChEBI" id="CHEBI:57525"/>
        <dbReference type="ChEBI" id="CHEBI:57683"/>
        <dbReference type="ChEBI" id="CHEBI:58223"/>
        <dbReference type="ChEBI" id="CHEBI:58885"/>
        <dbReference type="EC" id="2.4.1.117"/>
    </reaction>
    <physiologicalReaction direction="left-to-right" evidence="12">
        <dbReference type="Rhea" id="RHEA:15402"/>
    </physiologicalReaction>
</comment>
<dbReference type="SUPFAM" id="SSF53448">
    <property type="entry name" value="Nucleotide-diphospho-sugar transferases"/>
    <property type="match status" value="1"/>
</dbReference>
<comment type="pathway">
    <text evidence="2">Protein modification; protein glycosylation.</text>
</comment>
<evidence type="ECO:0000256" key="6">
    <source>
        <dbReference type="ARBA" id="ARBA00022679"/>
    </source>
</evidence>
<keyword evidence="8" id="KW-0256">Endoplasmic reticulum</keyword>
<dbReference type="GO" id="GO:0004581">
    <property type="term" value="F:dolichyl-phosphate beta-glucosyltransferase activity"/>
    <property type="evidence" value="ECO:0007669"/>
    <property type="project" value="UniProtKB-EC"/>
</dbReference>
<evidence type="ECO:0000256" key="7">
    <source>
        <dbReference type="ARBA" id="ARBA00022692"/>
    </source>
</evidence>
<name>A0A286UJ94_9AGAM</name>
<comment type="caution">
    <text evidence="14">The sequence shown here is derived from an EMBL/GenBank/DDBJ whole genome shotgun (WGS) entry which is preliminary data.</text>
</comment>
<dbReference type="Gene3D" id="3.90.550.10">
    <property type="entry name" value="Spore Coat Polysaccharide Biosynthesis Protein SpsA, Chain A"/>
    <property type="match status" value="1"/>
</dbReference>
<keyword evidence="7" id="KW-0812">Transmembrane</keyword>
<proteinExistence type="inferred from homology"/>
<dbReference type="InterPro" id="IPR035518">
    <property type="entry name" value="DPG_synthase"/>
</dbReference>
<keyword evidence="6" id="KW-0808">Transferase</keyword>
<dbReference type="AlphaFoldDB" id="A0A286UJ94"/>
<dbReference type="CDD" id="cd04188">
    <property type="entry name" value="DPG_synthase"/>
    <property type="match status" value="1"/>
</dbReference>
<evidence type="ECO:0000313" key="15">
    <source>
        <dbReference type="Proteomes" id="UP000217199"/>
    </source>
</evidence>
<dbReference type="GO" id="GO:0005789">
    <property type="term" value="C:endoplasmic reticulum membrane"/>
    <property type="evidence" value="ECO:0007669"/>
    <property type="project" value="UniProtKB-SubCell"/>
</dbReference>
<gene>
    <name evidence="14" type="ORF">PNOK_0463700</name>
</gene>
<dbReference type="Proteomes" id="UP000217199">
    <property type="component" value="Unassembled WGS sequence"/>
</dbReference>
<reference evidence="14 15" key="1">
    <citation type="journal article" date="2017" name="Mol. Ecol.">
        <title>Comparative and population genomic landscape of Phellinus noxius: A hypervariable fungus causing root rot in trees.</title>
        <authorList>
            <person name="Chung C.L."/>
            <person name="Lee T.J."/>
            <person name="Akiba M."/>
            <person name="Lee H.H."/>
            <person name="Kuo T.H."/>
            <person name="Liu D."/>
            <person name="Ke H.M."/>
            <person name="Yokoi T."/>
            <person name="Roa M.B."/>
            <person name="Lu M.J."/>
            <person name="Chang Y.Y."/>
            <person name="Ann P.J."/>
            <person name="Tsai J.N."/>
            <person name="Chen C.Y."/>
            <person name="Tzean S.S."/>
            <person name="Ota Y."/>
            <person name="Hattori T."/>
            <person name="Sahashi N."/>
            <person name="Liou R.F."/>
            <person name="Kikuchi T."/>
            <person name="Tsai I.J."/>
        </authorList>
    </citation>
    <scope>NUCLEOTIDE SEQUENCE [LARGE SCALE GENOMIC DNA]</scope>
    <source>
        <strain evidence="14 15">FFPRI411160</strain>
    </source>
</reference>
<comment type="similarity">
    <text evidence="3">Belongs to the glycosyltransferase 2 family.</text>
</comment>
<dbReference type="STRING" id="2282107.A0A286UJ94"/>
<evidence type="ECO:0000256" key="4">
    <source>
        <dbReference type="ARBA" id="ARBA00012583"/>
    </source>
</evidence>
<keyword evidence="11" id="KW-0472">Membrane</keyword>
<accession>A0A286UJ94</accession>
<dbReference type="PANTHER" id="PTHR10859:SF91">
    <property type="entry name" value="DOLICHYL-PHOSPHATE BETA-GLUCOSYLTRANSFERASE"/>
    <property type="match status" value="1"/>
</dbReference>
<dbReference type="EC" id="2.4.1.117" evidence="4"/>
<dbReference type="PANTHER" id="PTHR10859">
    <property type="entry name" value="GLYCOSYL TRANSFERASE"/>
    <property type="match status" value="1"/>
</dbReference>
<sequence length="324" mass="36101">MEIALSPLLTLASGVVAISSCLYLTLALLSPPSITPRASEKTYRSVKNLGSPKELEDIRTSGAAVDLSIIIPAYNEVPRLPSMLEAAIKHLSSAKCKGRTCEILIVDDGSTDGTAEKALELAKEMYRKWDIRVVSLERNIGKGGAVRHGMMYGRGRRLLMVDADGASRFEDLEVLWNEMDRINGKDINAAVVIGSRAHLVKTEAVVKRSLLRNLAMYALHLTLRIIGVGHVHDTQCGFKLFSREAAQVLFPYQHLRGWIFDVEVLLLAKQQHIPVAEVPINWTEVPESKLRLMTDSLLMFRDLLVLRANQLTGRWTIPQNKKDQ</sequence>
<evidence type="ECO:0000256" key="8">
    <source>
        <dbReference type="ARBA" id="ARBA00022824"/>
    </source>
</evidence>
<keyword evidence="15" id="KW-1185">Reference proteome</keyword>
<keyword evidence="9" id="KW-0735">Signal-anchor</keyword>
<dbReference type="InterPro" id="IPR029044">
    <property type="entry name" value="Nucleotide-diphossugar_trans"/>
</dbReference>
<evidence type="ECO:0000256" key="3">
    <source>
        <dbReference type="ARBA" id="ARBA00006739"/>
    </source>
</evidence>
<protein>
    <recommendedName>
        <fullName evidence="4">dolichyl-phosphate beta-glucosyltransferase</fullName>
        <ecNumber evidence="4">2.4.1.117</ecNumber>
    </recommendedName>
</protein>
<dbReference type="FunCoup" id="A0A286UJ94">
    <property type="interactions" value="421"/>
</dbReference>
<comment type="subcellular location">
    <subcellularLocation>
        <location evidence="1">Endoplasmic reticulum membrane</location>
        <topology evidence="1">Single-pass membrane protein</topology>
    </subcellularLocation>
</comment>
<dbReference type="GO" id="GO:0006487">
    <property type="term" value="P:protein N-linked glycosylation"/>
    <property type="evidence" value="ECO:0007669"/>
    <property type="project" value="TreeGrafter"/>
</dbReference>
<evidence type="ECO:0000256" key="12">
    <source>
        <dbReference type="ARBA" id="ARBA00045097"/>
    </source>
</evidence>
<keyword evidence="10" id="KW-1133">Transmembrane helix</keyword>
<evidence type="ECO:0000256" key="1">
    <source>
        <dbReference type="ARBA" id="ARBA00004389"/>
    </source>
</evidence>
<dbReference type="InParanoid" id="A0A286UJ94"/>
<evidence type="ECO:0000256" key="11">
    <source>
        <dbReference type="ARBA" id="ARBA00023136"/>
    </source>
</evidence>
<evidence type="ECO:0000259" key="13">
    <source>
        <dbReference type="Pfam" id="PF00535"/>
    </source>
</evidence>
<dbReference type="OrthoDB" id="3784at2759"/>
<dbReference type="Pfam" id="PF00535">
    <property type="entry name" value="Glycos_transf_2"/>
    <property type="match status" value="1"/>
</dbReference>
<keyword evidence="5" id="KW-0328">Glycosyltransferase</keyword>
<feature type="domain" description="Glycosyltransferase 2-like" evidence="13">
    <location>
        <begin position="68"/>
        <end position="248"/>
    </location>
</feature>
<evidence type="ECO:0000256" key="10">
    <source>
        <dbReference type="ARBA" id="ARBA00022989"/>
    </source>
</evidence>
<organism evidence="14 15">
    <name type="scientific">Pyrrhoderma noxium</name>
    <dbReference type="NCBI Taxonomy" id="2282107"/>
    <lineage>
        <taxon>Eukaryota</taxon>
        <taxon>Fungi</taxon>
        <taxon>Dikarya</taxon>
        <taxon>Basidiomycota</taxon>
        <taxon>Agaricomycotina</taxon>
        <taxon>Agaricomycetes</taxon>
        <taxon>Hymenochaetales</taxon>
        <taxon>Hymenochaetaceae</taxon>
        <taxon>Pyrrhoderma</taxon>
    </lineage>
</organism>
<evidence type="ECO:0000256" key="2">
    <source>
        <dbReference type="ARBA" id="ARBA00004922"/>
    </source>
</evidence>